<dbReference type="Gene3D" id="1.10.760.10">
    <property type="entry name" value="Cytochrome c-like domain"/>
    <property type="match status" value="2"/>
</dbReference>
<dbReference type="AlphaFoldDB" id="A0A254T9W5"/>
<name>A0A254T9W5_9BURK</name>
<dbReference type="PROSITE" id="PS51007">
    <property type="entry name" value="CYTC"/>
    <property type="match status" value="2"/>
</dbReference>
<keyword evidence="10" id="KW-0732">Signal</keyword>
<evidence type="ECO:0000313" key="12">
    <source>
        <dbReference type="EMBL" id="OWW19436.1"/>
    </source>
</evidence>
<feature type="binding site" description="covalent" evidence="8">
    <location>
        <position position="57"/>
    </location>
    <ligand>
        <name>heme c</name>
        <dbReference type="ChEBI" id="CHEBI:61717"/>
        <label>1</label>
    </ligand>
</feature>
<sequence length="218" mass="22740">MNRVFSPFVKSLFVAMLAVSSIAYAEEHKAPAADAAKGEQLYGSGDAARGVIACVGCHGPAGNSTITQNPKLGGQHAAYVAKQLADFKSGQRNNPIMGGIAKGLSDEDMKNIAAFLDKQEAKPGAAKNKDTVEAGKKIYRAGIAEKNVPACAGCHGASGAGIPAQFARLAGQHQDYTTAQLTAFRQGARKNSVQMVTIAKRMSDDEIQAVSDYIGGLK</sequence>
<dbReference type="GO" id="GO:0020037">
    <property type="term" value="F:heme binding"/>
    <property type="evidence" value="ECO:0007669"/>
    <property type="project" value="InterPro"/>
</dbReference>
<feature type="signal peptide" evidence="10">
    <location>
        <begin position="1"/>
        <end position="25"/>
    </location>
</feature>
<comment type="PTM">
    <text evidence="8">Binds 2 heme c groups covalently per subunit.</text>
</comment>
<evidence type="ECO:0000256" key="6">
    <source>
        <dbReference type="ARBA" id="ARBA00022982"/>
    </source>
</evidence>
<dbReference type="GO" id="GO:0042597">
    <property type="term" value="C:periplasmic space"/>
    <property type="evidence" value="ECO:0007669"/>
    <property type="project" value="UniProtKB-SubCell"/>
</dbReference>
<evidence type="ECO:0000256" key="3">
    <source>
        <dbReference type="ARBA" id="ARBA00022617"/>
    </source>
</evidence>
<accession>A0A254T9W5</accession>
<proteinExistence type="predicted"/>
<keyword evidence="3 8" id="KW-0349">Heme</keyword>
<keyword evidence="7 9" id="KW-0408">Iron</keyword>
<evidence type="ECO:0000313" key="13">
    <source>
        <dbReference type="Proteomes" id="UP000197535"/>
    </source>
</evidence>
<feature type="binding site" description="covalent" evidence="8">
    <location>
        <position position="54"/>
    </location>
    <ligand>
        <name>heme c</name>
        <dbReference type="ChEBI" id="CHEBI:61717"/>
        <label>1</label>
    </ligand>
</feature>
<feature type="binding site" description="axial binding residue" evidence="9">
    <location>
        <position position="97"/>
    </location>
    <ligand>
        <name>heme c</name>
        <dbReference type="ChEBI" id="CHEBI:61717"/>
        <label>1</label>
    </ligand>
    <ligandPart>
        <name>Fe</name>
        <dbReference type="ChEBI" id="CHEBI:18248"/>
    </ligandPart>
</feature>
<dbReference type="InterPro" id="IPR050597">
    <property type="entry name" value="Cytochrome_c_Oxidase_Subunit"/>
</dbReference>
<dbReference type="InterPro" id="IPR009056">
    <property type="entry name" value="Cyt_c-like_dom"/>
</dbReference>
<feature type="domain" description="Cytochrome c" evidence="11">
    <location>
        <begin position="130"/>
        <end position="218"/>
    </location>
</feature>
<evidence type="ECO:0000256" key="7">
    <source>
        <dbReference type="ARBA" id="ARBA00023004"/>
    </source>
</evidence>
<feature type="binding site" description="axial binding residue" evidence="9">
    <location>
        <position position="58"/>
    </location>
    <ligand>
        <name>heme c</name>
        <dbReference type="ChEBI" id="CHEBI:61717"/>
        <label>1</label>
    </ligand>
    <ligandPart>
        <name>Fe</name>
        <dbReference type="ChEBI" id="CHEBI:18248"/>
    </ligandPart>
</feature>
<feature type="binding site" description="axial binding residue" evidence="9">
    <location>
        <position position="195"/>
    </location>
    <ligand>
        <name>heme c</name>
        <dbReference type="ChEBI" id="CHEBI:61717"/>
        <label>2</label>
    </ligand>
    <ligandPart>
        <name>Fe</name>
        <dbReference type="ChEBI" id="CHEBI:18248"/>
    </ligandPart>
</feature>
<dbReference type="PANTHER" id="PTHR33751:SF9">
    <property type="entry name" value="CYTOCHROME C4"/>
    <property type="match status" value="1"/>
</dbReference>
<gene>
    <name evidence="12" type="ORF">AYR66_07860</name>
</gene>
<evidence type="ECO:0000256" key="8">
    <source>
        <dbReference type="PIRSR" id="PIRSR000005-1"/>
    </source>
</evidence>
<dbReference type="GO" id="GO:0009055">
    <property type="term" value="F:electron transfer activity"/>
    <property type="evidence" value="ECO:0007669"/>
    <property type="project" value="InterPro"/>
</dbReference>
<feature type="binding site" description="axial binding residue" evidence="9">
    <location>
        <position position="155"/>
    </location>
    <ligand>
        <name>heme c</name>
        <dbReference type="ChEBI" id="CHEBI:61717"/>
        <label>2</label>
    </ligand>
    <ligandPart>
        <name>Fe</name>
        <dbReference type="ChEBI" id="CHEBI:18248"/>
    </ligandPart>
</feature>
<feature type="binding site" description="covalent" evidence="8">
    <location>
        <position position="151"/>
    </location>
    <ligand>
        <name>heme c</name>
        <dbReference type="ChEBI" id="CHEBI:61717"/>
        <label>2</label>
    </ligand>
</feature>
<keyword evidence="4 9" id="KW-0479">Metal-binding</keyword>
<evidence type="ECO:0000256" key="9">
    <source>
        <dbReference type="PIRSR" id="PIRSR000005-2"/>
    </source>
</evidence>
<evidence type="ECO:0000256" key="10">
    <source>
        <dbReference type="SAM" id="SignalP"/>
    </source>
</evidence>
<feature type="chain" id="PRO_5013101055" evidence="10">
    <location>
        <begin position="26"/>
        <end position="218"/>
    </location>
</feature>
<dbReference type="PANTHER" id="PTHR33751">
    <property type="entry name" value="CBB3-TYPE CYTOCHROME C OXIDASE SUBUNIT FIXP"/>
    <property type="match status" value="1"/>
</dbReference>
<dbReference type="PIRSF" id="PIRSF000005">
    <property type="entry name" value="Cytochrome_c4"/>
    <property type="match status" value="1"/>
</dbReference>
<keyword evidence="5" id="KW-0574">Periplasm</keyword>
<dbReference type="EMBL" id="LSTO01000001">
    <property type="protein sequence ID" value="OWW19436.1"/>
    <property type="molecule type" value="Genomic_DNA"/>
</dbReference>
<reference evidence="12 13" key="1">
    <citation type="submission" date="2016-02" db="EMBL/GenBank/DDBJ databases">
        <authorList>
            <person name="Wen L."/>
            <person name="He K."/>
            <person name="Yang H."/>
        </authorList>
    </citation>
    <scope>NUCLEOTIDE SEQUENCE [LARGE SCALE GENOMIC DNA]</scope>
    <source>
        <strain evidence="12 13">TSA40</strain>
    </source>
</reference>
<keyword evidence="2" id="KW-0813">Transport</keyword>
<comment type="caution">
    <text evidence="12">The sequence shown here is derived from an EMBL/GenBank/DDBJ whole genome shotgun (WGS) entry which is preliminary data.</text>
</comment>
<evidence type="ECO:0000256" key="4">
    <source>
        <dbReference type="ARBA" id="ARBA00022723"/>
    </source>
</evidence>
<evidence type="ECO:0000256" key="5">
    <source>
        <dbReference type="ARBA" id="ARBA00022764"/>
    </source>
</evidence>
<evidence type="ECO:0000256" key="1">
    <source>
        <dbReference type="ARBA" id="ARBA00004418"/>
    </source>
</evidence>
<dbReference type="RefSeq" id="WP_088706346.1">
    <property type="nucleotide sequence ID" value="NZ_LSTO01000001.1"/>
</dbReference>
<dbReference type="InterPro" id="IPR036909">
    <property type="entry name" value="Cyt_c-like_dom_sf"/>
</dbReference>
<dbReference type="InterPro" id="IPR024167">
    <property type="entry name" value="Cytochrome_c4-like"/>
</dbReference>
<protein>
    <submittedName>
        <fullName evidence="12">Cytochrome C</fullName>
    </submittedName>
</protein>
<dbReference type="Proteomes" id="UP000197535">
    <property type="component" value="Unassembled WGS sequence"/>
</dbReference>
<feature type="binding site" description="covalent" evidence="8">
    <location>
        <position position="154"/>
    </location>
    <ligand>
        <name>heme c</name>
        <dbReference type="ChEBI" id="CHEBI:61717"/>
        <label>2</label>
    </ligand>
</feature>
<organism evidence="12 13">
    <name type="scientific">Noviherbaspirillum denitrificans</name>
    <dbReference type="NCBI Taxonomy" id="1968433"/>
    <lineage>
        <taxon>Bacteria</taxon>
        <taxon>Pseudomonadati</taxon>
        <taxon>Pseudomonadota</taxon>
        <taxon>Betaproteobacteria</taxon>
        <taxon>Burkholderiales</taxon>
        <taxon>Oxalobacteraceae</taxon>
        <taxon>Noviherbaspirillum</taxon>
    </lineage>
</organism>
<dbReference type="GO" id="GO:0005506">
    <property type="term" value="F:iron ion binding"/>
    <property type="evidence" value="ECO:0007669"/>
    <property type="project" value="InterPro"/>
</dbReference>
<comment type="subcellular location">
    <subcellularLocation>
        <location evidence="1">Periplasm</location>
    </subcellularLocation>
</comment>
<evidence type="ECO:0000259" key="11">
    <source>
        <dbReference type="PROSITE" id="PS51007"/>
    </source>
</evidence>
<evidence type="ECO:0000256" key="2">
    <source>
        <dbReference type="ARBA" id="ARBA00022448"/>
    </source>
</evidence>
<keyword evidence="6" id="KW-0249">Electron transport</keyword>
<dbReference type="OrthoDB" id="9773456at2"/>
<dbReference type="SUPFAM" id="SSF46626">
    <property type="entry name" value="Cytochrome c"/>
    <property type="match status" value="2"/>
</dbReference>
<feature type="domain" description="Cytochrome c" evidence="11">
    <location>
        <begin position="33"/>
        <end position="120"/>
    </location>
</feature>
<dbReference type="Pfam" id="PF00034">
    <property type="entry name" value="Cytochrom_C"/>
    <property type="match status" value="2"/>
</dbReference>
<keyword evidence="13" id="KW-1185">Reference proteome</keyword>